<accession>A2CCD2</accession>
<gene>
    <name evidence="1" type="ordered locus">P9303_24091</name>
</gene>
<organism evidence="1 2">
    <name type="scientific">Prochlorococcus marinus (strain MIT 9303)</name>
    <dbReference type="NCBI Taxonomy" id="59922"/>
    <lineage>
        <taxon>Bacteria</taxon>
        <taxon>Bacillati</taxon>
        <taxon>Cyanobacteriota</taxon>
        <taxon>Cyanophyceae</taxon>
        <taxon>Synechococcales</taxon>
        <taxon>Prochlorococcaceae</taxon>
        <taxon>Prochlorococcus</taxon>
    </lineage>
</organism>
<sequence length="40" mass="4766">MKRQADGCLLWGVIVETEAYSYAEYAFQGYRRRYWSITPS</sequence>
<dbReference type="HOGENOM" id="CLU_3294846_0_0_3"/>
<reference evidence="1 2" key="1">
    <citation type="journal article" date="2007" name="PLoS Genet.">
        <title>Patterns and implications of gene gain and loss in the evolution of Prochlorococcus.</title>
        <authorList>
            <person name="Kettler G.C."/>
            <person name="Martiny A.C."/>
            <person name="Huang K."/>
            <person name="Zucker J."/>
            <person name="Coleman M.L."/>
            <person name="Rodrigue S."/>
            <person name="Chen F."/>
            <person name="Lapidus A."/>
            <person name="Ferriera S."/>
            <person name="Johnson J."/>
            <person name="Steglich C."/>
            <person name="Church G.M."/>
            <person name="Richardson P."/>
            <person name="Chisholm S.W."/>
        </authorList>
    </citation>
    <scope>NUCLEOTIDE SEQUENCE [LARGE SCALE GENOMIC DNA]</scope>
    <source>
        <strain evidence="1 2">MIT 9303</strain>
    </source>
</reference>
<proteinExistence type="predicted"/>
<dbReference type="Proteomes" id="UP000002274">
    <property type="component" value="Chromosome"/>
</dbReference>
<evidence type="ECO:0000313" key="1">
    <source>
        <dbReference type="EMBL" id="ABM79142.1"/>
    </source>
</evidence>
<dbReference type="STRING" id="59922.P9303_24091"/>
<dbReference type="EMBL" id="CP000554">
    <property type="protein sequence ID" value="ABM79142.1"/>
    <property type="molecule type" value="Genomic_DNA"/>
</dbReference>
<dbReference type="KEGG" id="pmf:P9303_24091"/>
<protein>
    <submittedName>
        <fullName evidence="1">Uncharacterized protein</fullName>
    </submittedName>
</protein>
<name>A2CCD2_PROM3</name>
<evidence type="ECO:0000313" key="2">
    <source>
        <dbReference type="Proteomes" id="UP000002274"/>
    </source>
</evidence>
<dbReference type="AlphaFoldDB" id="A2CCD2"/>